<reference evidence="1 2" key="1">
    <citation type="journal article" date="2019" name="Emerg. Microbes Infect.">
        <title>Comprehensive subspecies identification of 175 nontuberculous mycobacteria species based on 7547 genomic profiles.</title>
        <authorList>
            <person name="Matsumoto Y."/>
            <person name="Kinjo T."/>
            <person name="Motooka D."/>
            <person name="Nabeya D."/>
            <person name="Jung N."/>
            <person name="Uechi K."/>
            <person name="Horii T."/>
            <person name="Iida T."/>
            <person name="Fujita J."/>
            <person name="Nakamura S."/>
        </authorList>
    </citation>
    <scope>NUCLEOTIDE SEQUENCE [LARGE SCALE GENOMIC DNA]</scope>
    <source>
        <strain evidence="1 2">JCM 16018</strain>
    </source>
</reference>
<gene>
    <name evidence="1" type="ORF">MSEO_11930</name>
</gene>
<name>A0A7I7NWW1_9MYCO</name>
<dbReference type="Proteomes" id="UP000466632">
    <property type="component" value="Chromosome"/>
</dbReference>
<organism evidence="1 2">
    <name type="scientific">Mycobacterium seoulense</name>
    <dbReference type="NCBI Taxonomy" id="386911"/>
    <lineage>
        <taxon>Bacteria</taxon>
        <taxon>Bacillati</taxon>
        <taxon>Actinomycetota</taxon>
        <taxon>Actinomycetes</taxon>
        <taxon>Mycobacteriales</taxon>
        <taxon>Mycobacteriaceae</taxon>
        <taxon>Mycobacterium</taxon>
    </lineage>
</organism>
<evidence type="ECO:0000313" key="2">
    <source>
        <dbReference type="Proteomes" id="UP000466632"/>
    </source>
</evidence>
<proteinExistence type="predicted"/>
<dbReference type="EMBL" id="AP022582">
    <property type="protein sequence ID" value="BBY00694.1"/>
    <property type="molecule type" value="Genomic_DNA"/>
</dbReference>
<evidence type="ECO:0000313" key="1">
    <source>
        <dbReference type="EMBL" id="BBY00694.1"/>
    </source>
</evidence>
<keyword evidence="2" id="KW-1185">Reference proteome</keyword>
<dbReference type="AlphaFoldDB" id="A0A7I7NWW1"/>
<sequence length="77" mass="8277">MSVFAAVTDIRFSTFVNRWCRRTVRGIGALGALHQGVYGHAVAASVPVPAVLRSRRRTRGALLSWVDRAGAALGKVD</sequence>
<accession>A0A7I7NWW1</accession>
<dbReference type="KEGG" id="mseo:MSEO_11930"/>
<protein>
    <submittedName>
        <fullName evidence="1">Uncharacterized protein</fullName>
    </submittedName>
</protein>